<evidence type="ECO:0000256" key="2">
    <source>
        <dbReference type="ARBA" id="ARBA00023125"/>
    </source>
</evidence>
<dbReference type="SUPFAM" id="SSF51215">
    <property type="entry name" value="Regulatory protein AraC"/>
    <property type="match status" value="1"/>
</dbReference>
<protein>
    <submittedName>
        <fullName evidence="5">HTH-type transcriptional activator RhaS</fullName>
    </submittedName>
</protein>
<dbReference type="GO" id="GO:0003700">
    <property type="term" value="F:DNA-binding transcription factor activity"/>
    <property type="evidence" value="ECO:0007669"/>
    <property type="project" value="InterPro"/>
</dbReference>
<sequence length="310" mass="36439">MQIFDIILDKNKKETTQHGSFDFPLAIYTTQISKNILGYISWHWHEELQFCLVTEGTVEFYINNDIVHLSKGEGIFINVGQMHQAKNRLKTDGSYICIDFHPNLISGFMGSIIHTKYVSPFIESASHPYCIFKSEPDWQQNILNQLFEIYLAHNQQEDGYEFQIQILLHQIWQTLVKNFFLTSSLSDSNIWNPRIKKMIEFIHNHYMNNFRLDELSAEMNLSKSACCREFKKYVKCTIFEYLLDYRLMNSTSLLLSTNDSITTIAYQCGFGSTSYFIEKFRKKSGISPLVYRKEKLKNRSIILETLHPKR</sequence>
<dbReference type="InterPro" id="IPR020449">
    <property type="entry name" value="Tscrpt_reg_AraC-type_HTH"/>
</dbReference>
<dbReference type="PROSITE" id="PS01124">
    <property type="entry name" value="HTH_ARAC_FAMILY_2"/>
    <property type="match status" value="1"/>
</dbReference>
<keyword evidence="6" id="KW-1185">Reference proteome</keyword>
<dbReference type="InterPro" id="IPR018060">
    <property type="entry name" value="HTH_AraC"/>
</dbReference>
<dbReference type="PROSITE" id="PS00041">
    <property type="entry name" value="HTH_ARAC_FAMILY_1"/>
    <property type="match status" value="1"/>
</dbReference>
<evidence type="ECO:0000313" key="5">
    <source>
        <dbReference type="EMBL" id="CAG9607910.1"/>
    </source>
</evidence>
<proteinExistence type="predicted"/>
<feature type="domain" description="HTH araC/xylS-type" evidence="4">
    <location>
        <begin position="196"/>
        <end position="294"/>
    </location>
</feature>
<evidence type="ECO:0000313" key="6">
    <source>
        <dbReference type="Proteomes" id="UP000789845"/>
    </source>
</evidence>
<organism evidence="5 6">
    <name type="scientific">Pseudoneobacillus rhizosphaerae</name>
    <dbReference type="NCBI Taxonomy" id="2880968"/>
    <lineage>
        <taxon>Bacteria</taxon>
        <taxon>Bacillati</taxon>
        <taxon>Bacillota</taxon>
        <taxon>Bacilli</taxon>
        <taxon>Bacillales</taxon>
        <taxon>Bacillaceae</taxon>
        <taxon>Pseudoneobacillus</taxon>
    </lineage>
</organism>
<dbReference type="Gene3D" id="1.10.10.60">
    <property type="entry name" value="Homeodomain-like"/>
    <property type="match status" value="2"/>
</dbReference>
<dbReference type="PANTHER" id="PTHR43280">
    <property type="entry name" value="ARAC-FAMILY TRANSCRIPTIONAL REGULATOR"/>
    <property type="match status" value="1"/>
</dbReference>
<dbReference type="InterPro" id="IPR014710">
    <property type="entry name" value="RmlC-like_jellyroll"/>
</dbReference>
<dbReference type="InterPro" id="IPR037923">
    <property type="entry name" value="HTH-like"/>
</dbReference>
<dbReference type="SUPFAM" id="SSF46689">
    <property type="entry name" value="Homeodomain-like"/>
    <property type="match status" value="2"/>
</dbReference>
<dbReference type="EMBL" id="CAKJTG010000007">
    <property type="protein sequence ID" value="CAG9607910.1"/>
    <property type="molecule type" value="Genomic_DNA"/>
</dbReference>
<dbReference type="RefSeq" id="WP_230496159.1">
    <property type="nucleotide sequence ID" value="NZ_CAKJTG010000007.1"/>
</dbReference>
<dbReference type="Pfam" id="PF02311">
    <property type="entry name" value="AraC_binding"/>
    <property type="match status" value="1"/>
</dbReference>
<keyword evidence="3" id="KW-0804">Transcription</keyword>
<dbReference type="SMART" id="SM00342">
    <property type="entry name" value="HTH_ARAC"/>
    <property type="match status" value="1"/>
</dbReference>
<accession>A0A9C7G9F1</accession>
<dbReference type="InterPro" id="IPR003313">
    <property type="entry name" value="AraC-bd"/>
</dbReference>
<dbReference type="CDD" id="cd02208">
    <property type="entry name" value="cupin_RmlC-like"/>
    <property type="match status" value="1"/>
</dbReference>
<keyword evidence="1" id="KW-0805">Transcription regulation</keyword>
<dbReference type="Gene3D" id="2.60.120.10">
    <property type="entry name" value="Jelly Rolls"/>
    <property type="match status" value="1"/>
</dbReference>
<gene>
    <name evidence="5" type="primary">rhaS_2</name>
    <name evidence="5" type="ORF">NEOCIP111885_01602</name>
</gene>
<evidence type="ECO:0000259" key="4">
    <source>
        <dbReference type="PROSITE" id="PS01124"/>
    </source>
</evidence>
<dbReference type="InterPro" id="IPR018062">
    <property type="entry name" value="HTH_AraC-typ_CS"/>
</dbReference>
<name>A0A9C7G9F1_9BACI</name>
<evidence type="ECO:0000256" key="3">
    <source>
        <dbReference type="ARBA" id="ARBA00023163"/>
    </source>
</evidence>
<dbReference type="PRINTS" id="PR00032">
    <property type="entry name" value="HTHARAC"/>
</dbReference>
<dbReference type="Pfam" id="PF12833">
    <property type="entry name" value="HTH_18"/>
    <property type="match status" value="1"/>
</dbReference>
<keyword evidence="2" id="KW-0238">DNA-binding</keyword>
<dbReference type="InterPro" id="IPR009057">
    <property type="entry name" value="Homeodomain-like_sf"/>
</dbReference>
<comment type="caution">
    <text evidence="5">The sequence shown here is derived from an EMBL/GenBank/DDBJ whole genome shotgun (WGS) entry which is preliminary data.</text>
</comment>
<dbReference type="PANTHER" id="PTHR43280:SF28">
    <property type="entry name" value="HTH-TYPE TRANSCRIPTIONAL ACTIVATOR RHAS"/>
    <property type="match status" value="1"/>
</dbReference>
<evidence type="ECO:0000256" key="1">
    <source>
        <dbReference type="ARBA" id="ARBA00023015"/>
    </source>
</evidence>
<dbReference type="Proteomes" id="UP000789845">
    <property type="component" value="Unassembled WGS sequence"/>
</dbReference>
<dbReference type="GO" id="GO:0043565">
    <property type="term" value="F:sequence-specific DNA binding"/>
    <property type="evidence" value="ECO:0007669"/>
    <property type="project" value="InterPro"/>
</dbReference>
<reference evidence="5" key="1">
    <citation type="submission" date="2021-10" db="EMBL/GenBank/DDBJ databases">
        <authorList>
            <person name="Criscuolo A."/>
        </authorList>
    </citation>
    <scope>NUCLEOTIDE SEQUENCE</scope>
    <source>
        <strain evidence="5">CIP111885</strain>
    </source>
</reference>
<dbReference type="AlphaFoldDB" id="A0A9C7G9F1"/>